<dbReference type="PROSITE" id="PS00941">
    <property type="entry name" value="CARBOXYLESTERASE_B_2"/>
    <property type="match status" value="1"/>
</dbReference>
<dbReference type="Proteomes" id="UP001458880">
    <property type="component" value="Unassembled WGS sequence"/>
</dbReference>
<dbReference type="InterPro" id="IPR050309">
    <property type="entry name" value="Type-B_Carboxylest/Lipase"/>
</dbReference>
<accession>A0AAW1L6B1</accession>
<feature type="chain" id="PRO_5043912259" evidence="2">
    <location>
        <begin position="20"/>
        <end position="175"/>
    </location>
</feature>
<name>A0AAW1L6B1_POPJA</name>
<feature type="domain" description="Carboxylesterase type B" evidence="3">
    <location>
        <begin position="22"/>
        <end position="163"/>
    </location>
</feature>
<sequence length="175" mass="19839">MVKLILFLIIVTYISESCSDKAPLIEISNGWLQGTFQKSYNGRIFSSFEGVPFAAPPIGKLRFEPPQEVYNWTGTWLADLKHKCLQSYISSKVLGAAGEEDCLFLNVYVPRVNINRYDNLNVLVHLHGGAWMLGSGDFYAGPQYLMDEEVIFITVNYRLGPFGKLLYYLLIKLSK</sequence>
<comment type="caution">
    <text evidence="4">The sequence shown here is derived from an EMBL/GenBank/DDBJ whole genome shotgun (WGS) entry which is preliminary data.</text>
</comment>
<keyword evidence="5" id="KW-1185">Reference proteome</keyword>
<evidence type="ECO:0000256" key="2">
    <source>
        <dbReference type="SAM" id="SignalP"/>
    </source>
</evidence>
<dbReference type="AlphaFoldDB" id="A0AAW1L6B1"/>
<feature type="signal peptide" evidence="2">
    <location>
        <begin position="1"/>
        <end position="19"/>
    </location>
</feature>
<evidence type="ECO:0000313" key="4">
    <source>
        <dbReference type="EMBL" id="KAK9729296.1"/>
    </source>
</evidence>
<dbReference type="Pfam" id="PF00135">
    <property type="entry name" value="COesterase"/>
    <property type="match status" value="1"/>
</dbReference>
<dbReference type="InterPro" id="IPR002018">
    <property type="entry name" value="CarbesteraseB"/>
</dbReference>
<dbReference type="EMBL" id="JASPKY010000161">
    <property type="protein sequence ID" value="KAK9729296.1"/>
    <property type="molecule type" value="Genomic_DNA"/>
</dbReference>
<dbReference type="InterPro" id="IPR029058">
    <property type="entry name" value="AB_hydrolase_fold"/>
</dbReference>
<evidence type="ECO:0000313" key="5">
    <source>
        <dbReference type="Proteomes" id="UP001458880"/>
    </source>
</evidence>
<reference evidence="4 5" key="1">
    <citation type="journal article" date="2024" name="BMC Genomics">
        <title>De novo assembly and annotation of Popillia japonica's genome with initial clues to its potential as an invasive pest.</title>
        <authorList>
            <person name="Cucini C."/>
            <person name="Boschi S."/>
            <person name="Funari R."/>
            <person name="Cardaioli E."/>
            <person name="Iannotti N."/>
            <person name="Marturano G."/>
            <person name="Paoli F."/>
            <person name="Bruttini M."/>
            <person name="Carapelli A."/>
            <person name="Frati F."/>
            <person name="Nardi F."/>
        </authorList>
    </citation>
    <scope>NUCLEOTIDE SEQUENCE [LARGE SCALE GENOMIC DNA]</scope>
    <source>
        <strain evidence="4">DMR45628</strain>
    </source>
</reference>
<evidence type="ECO:0000256" key="1">
    <source>
        <dbReference type="ARBA" id="ARBA00023180"/>
    </source>
</evidence>
<dbReference type="PANTHER" id="PTHR11559">
    <property type="entry name" value="CARBOXYLESTERASE"/>
    <property type="match status" value="1"/>
</dbReference>
<dbReference type="InterPro" id="IPR019819">
    <property type="entry name" value="Carboxylesterase_B_CS"/>
</dbReference>
<organism evidence="4 5">
    <name type="scientific">Popillia japonica</name>
    <name type="common">Japanese beetle</name>
    <dbReference type="NCBI Taxonomy" id="7064"/>
    <lineage>
        <taxon>Eukaryota</taxon>
        <taxon>Metazoa</taxon>
        <taxon>Ecdysozoa</taxon>
        <taxon>Arthropoda</taxon>
        <taxon>Hexapoda</taxon>
        <taxon>Insecta</taxon>
        <taxon>Pterygota</taxon>
        <taxon>Neoptera</taxon>
        <taxon>Endopterygota</taxon>
        <taxon>Coleoptera</taxon>
        <taxon>Polyphaga</taxon>
        <taxon>Scarabaeiformia</taxon>
        <taxon>Scarabaeidae</taxon>
        <taxon>Rutelinae</taxon>
        <taxon>Popillia</taxon>
    </lineage>
</organism>
<proteinExistence type="predicted"/>
<gene>
    <name evidence="4" type="ORF">QE152_g15977</name>
</gene>
<dbReference type="SUPFAM" id="SSF53474">
    <property type="entry name" value="alpha/beta-Hydrolases"/>
    <property type="match status" value="1"/>
</dbReference>
<evidence type="ECO:0000259" key="3">
    <source>
        <dbReference type="Pfam" id="PF00135"/>
    </source>
</evidence>
<keyword evidence="2" id="KW-0732">Signal</keyword>
<protein>
    <submittedName>
        <fullName evidence="4">Carboxylesterase family</fullName>
    </submittedName>
</protein>
<keyword evidence="1" id="KW-0325">Glycoprotein</keyword>
<dbReference type="Gene3D" id="3.40.50.1820">
    <property type="entry name" value="alpha/beta hydrolase"/>
    <property type="match status" value="1"/>
</dbReference>